<keyword evidence="7" id="KW-0995">Kinetochore</keyword>
<dbReference type="Pfam" id="PF03800">
    <property type="entry name" value="Nuf2"/>
    <property type="match status" value="1"/>
</dbReference>
<dbReference type="InterPro" id="IPR041112">
    <property type="entry name" value="Nuf2_DHR10-like"/>
</dbReference>
<evidence type="ECO:0000256" key="1">
    <source>
        <dbReference type="ARBA" id="ARBA00004123"/>
    </source>
</evidence>
<dbReference type="GO" id="GO:0044877">
    <property type="term" value="F:protein-containing complex binding"/>
    <property type="evidence" value="ECO:0007669"/>
    <property type="project" value="TreeGrafter"/>
</dbReference>
<dbReference type="PANTHER" id="PTHR21650:SF2">
    <property type="entry name" value="KINETOCHORE PROTEIN NUF2"/>
    <property type="match status" value="1"/>
</dbReference>
<keyword evidence="9" id="KW-0539">Nucleus</keyword>
<keyword evidence="10" id="KW-0131">Cell cycle</keyword>
<dbReference type="Gene3D" id="1.10.418.60">
    <property type="entry name" value="Ncd80 complex, Nuf2 subunit"/>
    <property type="match status" value="1"/>
</dbReference>
<gene>
    <name evidence="16" type="primary">LOC106157352</name>
</gene>
<feature type="coiled-coil region" evidence="12">
    <location>
        <begin position="177"/>
        <end position="337"/>
    </location>
</feature>
<evidence type="ECO:0000256" key="7">
    <source>
        <dbReference type="ARBA" id="ARBA00022838"/>
    </source>
</evidence>
<evidence type="ECO:0000256" key="3">
    <source>
        <dbReference type="ARBA" id="ARBA00005498"/>
    </source>
</evidence>
<evidence type="ECO:0000256" key="9">
    <source>
        <dbReference type="ARBA" id="ARBA00023242"/>
    </source>
</evidence>
<dbReference type="GO" id="GO:0005634">
    <property type="term" value="C:nucleus"/>
    <property type="evidence" value="ECO:0007669"/>
    <property type="project" value="UniProtKB-SubCell"/>
</dbReference>
<dbReference type="GO" id="GO:0051315">
    <property type="term" value="P:attachment of mitotic spindle microtubules to kinetochore"/>
    <property type="evidence" value="ECO:0007669"/>
    <property type="project" value="TreeGrafter"/>
</dbReference>
<dbReference type="GO" id="GO:0051301">
    <property type="term" value="P:cell division"/>
    <property type="evidence" value="ECO:0007669"/>
    <property type="project" value="UniProtKB-KW"/>
</dbReference>
<dbReference type="InterPro" id="IPR038275">
    <property type="entry name" value="Nuf2_N_sf"/>
</dbReference>
<evidence type="ECO:0000256" key="12">
    <source>
        <dbReference type="SAM" id="Coils"/>
    </source>
</evidence>
<dbReference type="GeneID" id="106157352"/>
<keyword evidence="15" id="KW-1185">Reference proteome</keyword>
<name>A0A1S3HSB4_LINAN</name>
<sequence>MQRLMYACGVQDFKLRDLVEPKPKRTVRLVSALINFSRFQNQRMEEVERLKNENAAVKEQHEQLLRVNDELKTKINHIRASRAEQEPELKKLQGEFEEMSMKIEKHHKDQLALQKTLKEMKEGIAEKKASIDHLKVQMLSAKEEGDRLSRQIVQSPERMKTEGERMRNQLMQLKMTKEERQQRGLELRQQVERLEQIDSHCEQGFKLITGIDAELEREREVLAEVTNIRDRVQSQKDVLRDLTAKEQQLRRMLSTKQEKMAKLNIQLQNKASAGMETLEQYKQERAHYAALQSEDESQKKAIEQQKQALMEEAENNRKQHEKLMTEMAHEKSQLLEQLDSYHTTLGIKWQEVAQKIQANS</sequence>
<dbReference type="InParanoid" id="A0A1S3HSB4"/>
<dbReference type="GO" id="GO:0051383">
    <property type="term" value="P:kinetochore organization"/>
    <property type="evidence" value="ECO:0007669"/>
    <property type="project" value="TreeGrafter"/>
</dbReference>
<evidence type="ECO:0000256" key="8">
    <source>
        <dbReference type="ARBA" id="ARBA00023054"/>
    </source>
</evidence>
<evidence type="ECO:0000256" key="11">
    <source>
        <dbReference type="ARBA" id="ARBA00023328"/>
    </source>
</evidence>
<evidence type="ECO:0000256" key="6">
    <source>
        <dbReference type="ARBA" id="ARBA00022776"/>
    </source>
</evidence>
<keyword evidence="6" id="KW-0498">Mitosis</keyword>
<dbReference type="GO" id="GO:0007052">
    <property type="term" value="P:mitotic spindle organization"/>
    <property type="evidence" value="ECO:0007669"/>
    <property type="project" value="TreeGrafter"/>
</dbReference>
<evidence type="ECO:0000256" key="4">
    <source>
        <dbReference type="ARBA" id="ARBA00022454"/>
    </source>
</evidence>
<evidence type="ECO:0000259" key="13">
    <source>
        <dbReference type="Pfam" id="PF03800"/>
    </source>
</evidence>
<dbReference type="STRING" id="7574.A0A1S3HSB4"/>
<feature type="domain" description="Nuf2 DHR10-like" evidence="14">
    <location>
        <begin position="168"/>
        <end position="283"/>
    </location>
</feature>
<reference evidence="16" key="1">
    <citation type="submission" date="2025-08" db="UniProtKB">
        <authorList>
            <consortium name="RefSeq"/>
        </authorList>
    </citation>
    <scope>IDENTIFICATION</scope>
    <source>
        <tissue evidence="16">Gonads</tissue>
    </source>
</reference>
<comment type="subcellular location">
    <subcellularLocation>
        <location evidence="2">Chromosome</location>
        <location evidence="2">Centromere</location>
        <location evidence="2">Kinetochore</location>
    </subcellularLocation>
    <subcellularLocation>
        <location evidence="1">Nucleus</location>
    </subcellularLocation>
</comment>
<feature type="domain" description="Kinetochore protein Nuf2 N-terminal" evidence="13">
    <location>
        <begin position="1"/>
        <end position="53"/>
    </location>
</feature>
<dbReference type="GO" id="GO:0045132">
    <property type="term" value="P:meiotic chromosome segregation"/>
    <property type="evidence" value="ECO:0007669"/>
    <property type="project" value="TreeGrafter"/>
</dbReference>
<keyword evidence="11" id="KW-0137">Centromere</keyword>
<evidence type="ECO:0000313" key="15">
    <source>
        <dbReference type="Proteomes" id="UP000085678"/>
    </source>
</evidence>
<dbReference type="OrthoDB" id="8194677at2759"/>
<protein>
    <submittedName>
        <fullName evidence="16">Kinetochore protein Nuf2-like</fullName>
    </submittedName>
</protein>
<dbReference type="PANTHER" id="PTHR21650">
    <property type="entry name" value="MEMBRALIN/KINETOCHORE PROTEIN NUF2"/>
    <property type="match status" value="1"/>
</dbReference>
<dbReference type="InterPro" id="IPR005549">
    <property type="entry name" value="Kinetochore_Nuf2_N"/>
</dbReference>
<keyword evidence="4" id="KW-0158">Chromosome</keyword>
<dbReference type="KEGG" id="lak:106157352"/>
<feature type="coiled-coil region" evidence="12">
    <location>
        <begin position="40"/>
        <end position="144"/>
    </location>
</feature>
<evidence type="ECO:0000259" key="14">
    <source>
        <dbReference type="Pfam" id="PF18595"/>
    </source>
</evidence>
<evidence type="ECO:0000256" key="10">
    <source>
        <dbReference type="ARBA" id="ARBA00023306"/>
    </source>
</evidence>
<evidence type="ECO:0000256" key="5">
    <source>
        <dbReference type="ARBA" id="ARBA00022618"/>
    </source>
</evidence>
<dbReference type="Pfam" id="PF18595">
    <property type="entry name" value="Nuf2_DHR10-like"/>
    <property type="match status" value="1"/>
</dbReference>
<dbReference type="GO" id="GO:0031262">
    <property type="term" value="C:Ndc80 complex"/>
    <property type="evidence" value="ECO:0007669"/>
    <property type="project" value="InterPro"/>
</dbReference>
<dbReference type="RefSeq" id="XP_013388436.1">
    <property type="nucleotide sequence ID" value="XM_013532982.1"/>
</dbReference>
<accession>A0A1S3HSB4</accession>
<comment type="similarity">
    <text evidence="3">Belongs to the NUF2 family.</text>
</comment>
<evidence type="ECO:0000256" key="2">
    <source>
        <dbReference type="ARBA" id="ARBA00004629"/>
    </source>
</evidence>
<organism evidence="15 16">
    <name type="scientific">Lingula anatina</name>
    <name type="common">Brachiopod</name>
    <name type="synonym">Lingula unguis</name>
    <dbReference type="NCBI Taxonomy" id="7574"/>
    <lineage>
        <taxon>Eukaryota</taxon>
        <taxon>Metazoa</taxon>
        <taxon>Spiralia</taxon>
        <taxon>Lophotrochozoa</taxon>
        <taxon>Brachiopoda</taxon>
        <taxon>Linguliformea</taxon>
        <taxon>Lingulata</taxon>
        <taxon>Lingulida</taxon>
        <taxon>Linguloidea</taxon>
        <taxon>Lingulidae</taxon>
        <taxon>Lingula</taxon>
    </lineage>
</organism>
<keyword evidence="8 12" id="KW-0175">Coiled coil</keyword>
<dbReference type="AlphaFoldDB" id="A0A1S3HSB4"/>
<proteinExistence type="inferred from homology"/>
<dbReference type="Proteomes" id="UP000085678">
    <property type="component" value="Unplaced"/>
</dbReference>
<evidence type="ECO:0000313" key="16">
    <source>
        <dbReference type="RefSeq" id="XP_013388436.1"/>
    </source>
</evidence>
<keyword evidence="5" id="KW-0132">Cell division</keyword>